<dbReference type="AlphaFoldDB" id="G2PZH8"/>
<dbReference type="OrthoDB" id="414945at2759"/>
<dbReference type="InParanoid" id="G2PZH8"/>
<proteinExistence type="predicted"/>
<protein>
    <recommendedName>
        <fullName evidence="1">Reverse transcriptase Ty1/copia-type domain-containing protein</fullName>
    </recommendedName>
</protein>
<dbReference type="RefSeq" id="XP_003660909.1">
    <property type="nucleotide sequence ID" value="XM_003660861.1"/>
</dbReference>
<dbReference type="VEuPathDB" id="FungiDB:MYCTH_2050561"/>
<feature type="domain" description="Reverse transcriptase Ty1/copia-type" evidence="1">
    <location>
        <begin position="25"/>
        <end position="91"/>
    </location>
</feature>
<dbReference type="HOGENOM" id="CLU_2419185_0_0_1"/>
<dbReference type="Proteomes" id="UP000007322">
    <property type="component" value="Chromosome 1"/>
</dbReference>
<sequence length="92" mass="10775">FLNVLIPDRVEYYIKLPPRLDKPSKLGFELIPSNLYLFRYRDIGILLILYINDLLIAIKDSSTVNGICNYLKDRYNLKELGKVKRFLGLDIL</sequence>
<name>G2PZH8_THET4</name>
<organism evidence="2 3">
    <name type="scientific">Thermothelomyces thermophilus (strain ATCC 42464 / BCRC 31852 / DSM 1799)</name>
    <name type="common">Sporotrichum thermophile</name>
    <dbReference type="NCBI Taxonomy" id="573729"/>
    <lineage>
        <taxon>Eukaryota</taxon>
        <taxon>Fungi</taxon>
        <taxon>Dikarya</taxon>
        <taxon>Ascomycota</taxon>
        <taxon>Pezizomycotina</taxon>
        <taxon>Sordariomycetes</taxon>
        <taxon>Sordariomycetidae</taxon>
        <taxon>Sordariales</taxon>
        <taxon>Chaetomiaceae</taxon>
        <taxon>Thermothelomyces</taxon>
    </lineage>
</organism>
<dbReference type="GeneID" id="11505945"/>
<feature type="non-terminal residue" evidence="2">
    <location>
        <position position="1"/>
    </location>
</feature>
<dbReference type="InterPro" id="IPR013103">
    <property type="entry name" value="RVT_2"/>
</dbReference>
<dbReference type="EMBL" id="CP003002">
    <property type="protein sequence ID" value="AEO55664.1"/>
    <property type="molecule type" value="Genomic_DNA"/>
</dbReference>
<evidence type="ECO:0000313" key="3">
    <source>
        <dbReference type="Proteomes" id="UP000007322"/>
    </source>
</evidence>
<accession>G2PZH8</accession>
<evidence type="ECO:0000313" key="2">
    <source>
        <dbReference type="EMBL" id="AEO55664.1"/>
    </source>
</evidence>
<dbReference type="Pfam" id="PF07727">
    <property type="entry name" value="RVT_2"/>
    <property type="match status" value="1"/>
</dbReference>
<evidence type="ECO:0000259" key="1">
    <source>
        <dbReference type="Pfam" id="PF07727"/>
    </source>
</evidence>
<gene>
    <name evidence="2" type="ORF">MYCTH_2050561</name>
</gene>
<dbReference type="KEGG" id="mtm:MYCTH_2050561"/>
<reference evidence="2 3" key="1">
    <citation type="journal article" date="2011" name="Nat. Biotechnol.">
        <title>Comparative genomic analysis of the thermophilic biomass-degrading fungi Myceliophthora thermophila and Thielavia terrestris.</title>
        <authorList>
            <person name="Berka R.M."/>
            <person name="Grigoriev I.V."/>
            <person name="Otillar R."/>
            <person name="Salamov A."/>
            <person name="Grimwood J."/>
            <person name="Reid I."/>
            <person name="Ishmael N."/>
            <person name="John T."/>
            <person name="Darmond C."/>
            <person name="Moisan M.-C."/>
            <person name="Henrissat B."/>
            <person name="Coutinho P.M."/>
            <person name="Lombard V."/>
            <person name="Natvig D.O."/>
            <person name="Lindquist E."/>
            <person name="Schmutz J."/>
            <person name="Lucas S."/>
            <person name="Harris P."/>
            <person name="Powlowski J."/>
            <person name="Bellemare A."/>
            <person name="Taylor D."/>
            <person name="Butler G."/>
            <person name="de Vries R.P."/>
            <person name="Allijn I.E."/>
            <person name="van den Brink J."/>
            <person name="Ushinsky S."/>
            <person name="Storms R."/>
            <person name="Powell A.J."/>
            <person name="Paulsen I.T."/>
            <person name="Elbourne L.D.H."/>
            <person name="Baker S.E."/>
            <person name="Magnuson J."/>
            <person name="LaBoissiere S."/>
            <person name="Clutterbuck A.J."/>
            <person name="Martinez D."/>
            <person name="Wogulis M."/>
            <person name="de Leon A.L."/>
            <person name="Rey M.W."/>
            <person name="Tsang A."/>
        </authorList>
    </citation>
    <scope>NUCLEOTIDE SEQUENCE [LARGE SCALE GENOMIC DNA]</scope>
    <source>
        <strain evidence="3">ATCC 42464 / BCRC 31852 / DSM 1799</strain>
    </source>
</reference>
<keyword evidence="3" id="KW-1185">Reference proteome</keyword>